<name>A0A5N4B516_PHOPY</name>
<dbReference type="EMBL" id="VVIM01000001">
    <property type="protein sequence ID" value="KAB0804628.1"/>
    <property type="molecule type" value="Genomic_DNA"/>
</dbReference>
<organism evidence="1 2">
    <name type="scientific">Photinus pyralis</name>
    <name type="common">Common eastern firefly</name>
    <name type="synonym">Lampyris pyralis</name>
    <dbReference type="NCBI Taxonomy" id="7054"/>
    <lineage>
        <taxon>Eukaryota</taxon>
        <taxon>Metazoa</taxon>
        <taxon>Ecdysozoa</taxon>
        <taxon>Arthropoda</taxon>
        <taxon>Hexapoda</taxon>
        <taxon>Insecta</taxon>
        <taxon>Pterygota</taxon>
        <taxon>Neoptera</taxon>
        <taxon>Endopterygota</taxon>
        <taxon>Coleoptera</taxon>
        <taxon>Polyphaga</taxon>
        <taxon>Elateriformia</taxon>
        <taxon>Elateroidea</taxon>
        <taxon>Lampyridae</taxon>
        <taxon>Lampyrinae</taxon>
        <taxon>Photinus</taxon>
    </lineage>
</organism>
<proteinExistence type="predicted"/>
<evidence type="ECO:0000313" key="1">
    <source>
        <dbReference type="EMBL" id="KAB0804628.1"/>
    </source>
</evidence>
<accession>A0A5N4B516</accession>
<comment type="caution">
    <text evidence="1">The sequence shown here is derived from an EMBL/GenBank/DDBJ whole genome shotgun (WGS) entry which is preliminary data.</text>
</comment>
<keyword evidence="2" id="KW-1185">Reference proteome</keyword>
<dbReference type="InParanoid" id="A0A5N4B516"/>
<protein>
    <submittedName>
        <fullName evidence="1">Uncharacterized protein</fullName>
    </submittedName>
</protein>
<sequence length="180" mass="20193">MDSEQVTKINLKALRELAEDVERLPGDAVLHYLTGLGCRAVPLQRPHVMALRELCMRSVLSTGVQRGCLPRVLGNQVTALHARQVNQREEVRNLRRSAAYLNTERVELHNKVIVRAEAVQQLVAWADDNPLNGAADYPQLAVHSSAILELCSDSVRDLVNKYDVLHVRVGEVTGRYNHIF</sequence>
<evidence type="ECO:0000313" key="2">
    <source>
        <dbReference type="Proteomes" id="UP000327044"/>
    </source>
</evidence>
<dbReference type="AlphaFoldDB" id="A0A5N4B516"/>
<reference evidence="1 2" key="1">
    <citation type="journal article" date="2018" name="Elife">
        <title>Firefly genomes illuminate parallel origins of bioluminescence in beetles.</title>
        <authorList>
            <person name="Fallon T.R."/>
            <person name="Lower S.E."/>
            <person name="Chang C.H."/>
            <person name="Bessho-Uehara M."/>
            <person name="Martin G.J."/>
            <person name="Bewick A.J."/>
            <person name="Behringer M."/>
            <person name="Debat H.J."/>
            <person name="Wong I."/>
            <person name="Day J.C."/>
            <person name="Suvorov A."/>
            <person name="Silva C.J."/>
            <person name="Stanger-Hall K.F."/>
            <person name="Hall D.W."/>
            <person name="Schmitz R.J."/>
            <person name="Nelson D.R."/>
            <person name="Lewis S.M."/>
            <person name="Shigenobu S."/>
            <person name="Bybee S.M."/>
            <person name="Larracuente A.M."/>
            <person name="Oba Y."/>
            <person name="Weng J.K."/>
        </authorList>
    </citation>
    <scope>NUCLEOTIDE SEQUENCE [LARGE SCALE GENOMIC DNA]</scope>
    <source>
        <strain evidence="1">1611_PpyrPB1</strain>
        <tissue evidence="1">Whole body</tissue>
    </source>
</reference>
<gene>
    <name evidence="1" type="ORF">PPYR_01598</name>
</gene>
<dbReference type="Proteomes" id="UP000327044">
    <property type="component" value="Unassembled WGS sequence"/>
</dbReference>